<dbReference type="Proteomes" id="UP000694920">
    <property type="component" value="Unplaced"/>
</dbReference>
<dbReference type="AlphaFoldDB" id="A0AAJ7VYV0"/>
<reference evidence="2 3" key="1">
    <citation type="submission" date="2025-04" db="UniProtKB">
        <authorList>
            <consortium name="RefSeq"/>
        </authorList>
    </citation>
    <scope>IDENTIFICATION</scope>
</reference>
<dbReference type="RefSeq" id="XP_024938298.1">
    <property type="nucleotide sequence ID" value="XM_025082530.1"/>
</dbReference>
<protein>
    <submittedName>
        <fullName evidence="2 3">Uncharacterized protein LOC107265417</fullName>
    </submittedName>
</protein>
<organism evidence="1 3">
    <name type="scientific">Cephus cinctus</name>
    <name type="common">Wheat stem sawfly</name>
    <dbReference type="NCBI Taxonomy" id="211228"/>
    <lineage>
        <taxon>Eukaryota</taxon>
        <taxon>Metazoa</taxon>
        <taxon>Ecdysozoa</taxon>
        <taxon>Arthropoda</taxon>
        <taxon>Hexapoda</taxon>
        <taxon>Insecta</taxon>
        <taxon>Pterygota</taxon>
        <taxon>Neoptera</taxon>
        <taxon>Endopterygota</taxon>
        <taxon>Hymenoptera</taxon>
        <taxon>Cephoidea</taxon>
        <taxon>Cephidae</taxon>
        <taxon>Cephus</taxon>
    </lineage>
</organism>
<keyword evidence="1" id="KW-1185">Reference proteome</keyword>
<evidence type="ECO:0000313" key="2">
    <source>
        <dbReference type="RefSeq" id="XP_015590341.1"/>
    </source>
</evidence>
<dbReference type="GeneID" id="107265417"/>
<dbReference type="KEGG" id="ccin:107265417"/>
<evidence type="ECO:0000313" key="1">
    <source>
        <dbReference type="Proteomes" id="UP000694920"/>
    </source>
</evidence>
<gene>
    <name evidence="2 3" type="primary">LOC107265417</name>
</gene>
<proteinExistence type="predicted"/>
<name>A0AAJ7VYV0_CEPCN</name>
<sequence>MGYRYGDPKNRSNPSARSTFLEYVPSARVTIHSVSRNFDLRTKNNLASSHSASGTRHRGRPHTWTYVLNLNDYRERVWRSPEELSGSCLRYEVSEFTRRVQKKKKDAVEGARLVAKQSGPGQSPVDEFL</sequence>
<evidence type="ECO:0000313" key="3">
    <source>
        <dbReference type="RefSeq" id="XP_024938298.1"/>
    </source>
</evidence>
<accession>A0AAJ7VYV0</accession>
<dbReference type="RefSeq" id="XP_015590341.1">
    <property type="nucleotide sequence ID" value="XM_015734855.2"/>
</dbReference>